<dbReference type="SUPFAM" id="SSF46785">
    <property type="entry name" value="Winged helix' DNA-binding domain"/>
    <property type="match status" value="1"/>
</dbReference>
<keyword evidence="7" id="KW-1185">Reference proteome</keyword>
<dbReference type="OrthoDB" id="9813056at2"/>
<keyword evidence="4" id="KW-0804">Transcription</keyword>
<sequence>MARNLPPLNALRAFEVAGRHESFSRAAEELNVAHSAVSRHVRGLEARLGVKLFRDLPRGVELTPEGRGYLARVLPALDMIAEATEDLAQTPRGVVTVNSEPLFAERFILPRLAKFQEAYPDIEVRLEASPLLADVERYEADLAVRFTQSGGLDVPCELLTATPIYPHATSEYMDRHIREPADLLTVPRFRDRGNNIWIQWFAAAGVQAAGLTDGGWRLKSPLAYEAGLNGLGVYLGSSECVSFDRERGRLVRCFDIGIWDGAFYLVHGSRGIRRSAVKQFRNWLLDVTAEFRGELGGESWQDQPKG</sequence>
<comment type="caution">
    <text evidence="6">The sequence shown here is derived from an EMBL/GenBank/DDBJ whole genome shotgun (WGS) entry which is preliminary data.</text>
</comment>
<dbReference type="InterPro" id="IPR058163">
    <property type="entry name" value="LysR-type_TF_proteobact-type"/>
</dbReference>
<dbReference type="AlphaFoldDB" id="A0A2P8FKN7"/>
<evidence type="ECO:0000256" key="3">
    <source>
        <dbReference type="ARBA" id="ARBA00023125"/>
    </source>
</evidence>
<accession>A0A2P8FKN7</accession>
<dbReference type="InterPro" id="IPR000847">
    <property type="entry name" value="LysR_HTH_N"/>
</dbReference>
<evidence type="ECO:0000256" key="1">
    <source>
        <dbReference type="ARBA" id="ARBA00009437"/>
    </source>
</evidence>
<keyword evidence="2" id="KW-0805">Transcription regulation</keyword>
<protein>
    <submittedName>
        <fullName evidence="6">LysR family glycine cleavage system transcriptional activator</fullName>
    </submittedName>
</protein>
<dbReference type="SUPFAM" id="SSF53850">
    <property type="entry name" value="Periplasmic binding protein-like II"/>
    <property type="match status" value="1"/>
</dbReference>
<dbReference type="PANTHER" id="PTHR30537">
    <property type="entry name" value="HTH-TYPE TRANSCRIPTIONAL REGULATOR"/>
    <property type="match status" value="1"/>
</dbReference>
<dbReference type="Pfam" id="PF00126">
    <property type="entry name" value="HTH_1"/>
    <property type="match status" value="1"/>
</dbReference>
<dbReference type="InterPro" id="IPR005119">
    <property type="entry name" value="LysR_subst-bd"/>
</dbReference>
<dbReference type="EMBL" id="PYGJ01000001">
    <property type="protein sequence ID" value="PSL22276.1"/>
    <property type="molecule type" value="Genomic_DNA"/>
</dbReference>
<organism evidence="6 7">
    <name type="scientific">Shimia abyssi</name>
    <dbReference type="NCBI Taxonomy" id="1662395"/>
    <lineage>
        <taxon>Bacteria</taxon>
        <taxon>Pseudomonadati</taxon>
        <taxon>Pseudomonadota</taxon>
        <taxon>Alphaproteobacteria</taxon>
        <taxon>Rhodobacterales</taxon>
        <taxon>Roseobacteraceae</taxon>
    </lineage>
</organism>
<dbReference type="GO" id="GO:0006351">
    <property type="term" value="P:DNA-templated transcription"/>
    <property type="evidence" value="ECO:0007669"/>
    <property type="project" value="TreeGrafter"/>
</dbReference>
<name>A0A2P8FKN7_9RHOB</name>
<dbReference type="GO" id="GO:0003700">
    <property type="term" value="F:DNA-binding transcription factor activity"/>
    <property type="evidence" value="ECO:0007669"/>
    <property type="project" value="InterPro"/>
</dbReference>
<dbReference type="PANTHER" id="PTHR30537:SF79">
    <property type="entry name" value="TRANSCRIPTIONAL REGULATOR-RELATED"/>
    <property type="match status" value="1"/>
</dbReference>
<dbReference type="GO" id="GO:0043565">
    <property type="term" value="F:sequence-specific DNA binding"/>
    <property type="evidence" value="ECO:0007669"/>
    <property type="project" value="TreeGrafter"/>
</dbReference>
<dbReference type="InterPro" id="IPR036390">
    <property type="entry name" value="WH_DNA-bd_sf"/>
</dbReference>
<dbReference type="FunFam" id="1.10.10.10:FF:000038">
    <property type="entry name" value="Glycine cleavage system transcriptional activator"/>
    <property type="match status" value="1"/>
</dbReference>
<dbReference type="Gene3D" id="3.40.190.10">
    <property type="entry name" value="Periplasmic binding protein-like II"/>
    <property type="match status" value="2"/>
</dbReference>
<dbReference type="RefSeq" id="WP_106606939.1">
    <property type="nucleotide sequence ID" value="NZ_PYGJ01000001.1"/>
</dbReference>
<dbReference type="PRINTS" id="PR00039">
    <property type="entry name" value="HTHLYSR"/>
</dbReference>
<keyword evidence="3" id="KW-0238">DNA-binding</keyword>
<dbReference type="Gene3D" id="1.10.10.10">
    <property type="entry name" value="Winged helix-like DNA-binding domain superfamily/Winged helix DNA-binding domain"/>
    <property type="match status" value="1"/>
</dbReference>
<evidence type="ECO:0000313" key="6">
    <source>
        <dbReference type="EMBL" id="PSL22276.1"/>
    </source>
</evidence>
<dbReference type="Proteomes" id="UP000240418">
    <property type="component" value="Unassembled WGS sequence"/>
</dbReference>
<dbReference type="PROSITE" id="PS50931">
    <property type="entry name" value="HTH_LYSR"/>
    <property type="match status" value="1"/>
</dbReference>
<comment type="similarity">
    <text evidence="1">Belongs to the LysR transcriptional regulatory family.</text>
</comment>
<proteinExistence type="inferred from homology"/>
<dbReference type="Pfam" id="PF03466">
    <property type="entry name" value="LysR_substrate"/>
    <property type="match status" value="1"/>
</dbReference>
<evidence type="ECO:0000259" key="5">
    <source>
        <dbReference type="PROSITE" id="PS50931"/>
    </source>
</evidence>
<feature type="domain" description="HTH lysR-type" evidence="5">
    <location>
        <begin position="6"/>
        <end position="63"/>
    </location>
</feature>
<evidence type="ECO:0000256" key="4">
    <source>
        <dbReference type="ARBA" id="ARBA00023163"/>
    </source>
</evidence>
<gene>
    <name evidence="6" type="ORF">CLV88_101702</name>
</gene>
<dbReference type="InterPro" id="IPR036388">
    <property type="entry name" value="WH-like_DNA-bd_sf"/>
</dbReference>
<reference evidence="6 7" key="1">
    <citation type="submission" date="2018-03" db="EMBL/GenBank/DDBJ databases">
        <title>Genomic Encyclopedia of Archaeal and Bacterial Type Strains, Phase II (KMG-II): from individual species to whole genera.</title>
        <authorList>
            <person name="Goeker M."/>
        </authorList>
    </citation>
    <scope>NUCLEOTIDE SEQUENCE [LARGE SCALE GENOMIC DNA]</scope>
    <source>
        <strain evidence="6 7">DSM 100673</strain>
    </source>
</reference>
<evidence type="ECO:0000256" key="2">
    <source>
        <dbReference type="ARBA" id="ARBA00023015"/>
    </source>
</evidence>
<evidence type="ECO:0000313" key="7">
    <source>
        <dbReference type="Proteomes" id="UP000240418"/>
    </source>
</evidence>